<accession>M7N3V6</accession>
<keyword evidence="3" id="KW-0813">Transport</keyword>
<dbReference type="Pfam" id="PF16916">
    <property type="entry name" value="ZT_dimer"/>
    <property type="match status" value="1"/>
</dbReference>
<evidence type="ECO:0000256" key="5">
    <source>
        <dbReference type="ARBA" id="ARBA00022906"/>
    </source>
</evidence>
<dbReference type="InterPro" id="IPR036837">
    <property type="entry name" value="Cation_efflux_CTD_sf"/>
</dbReference>
<evidence type="ECO:0000313" key="13">
    <source>
        <dbReference type="EMBL" id="EMR01896.1"/>
    </source>
</evidence>
<dbReference type="PATRIC" id="fig|1279009.4.peg.3004"/>
<evidence type="ECO:0000256" key="2">
    <source>
        <dbReference type="ARBA" id="ARBA00008873"/>
    </source>
</evidence>
<feature type="domain" description="Cation efflux protein transmembrane" evidence="11">
    <location>
        <begin position="28"/>
        <end position="216"/>
    </location>
</feature>
<evidence type="ECO:0000256" key="4">
    <source>
        <dbReference type="ARBA" id="ARBA00022692"/>
    </source>
</evidence>
<dbReference type="InterPro" id="IPR027470">
    <property type="entry name" value="Cation_efflux_CTD"/>
</dbReference>
<name>M7N3V6_9BACT</name>
<dbReference type="GO" id="GO:0005886">
    <property type="term" value="C:plasma membrane"/>
    <property type="evidence" value="ECO:0007669"/>
    <property type="project" value="TreeGrafter"/>
</dbReference>
<evidence type="ECO:0000256" key="3">
    <source>
        <dbReference type="ARBA" id="ARBA00022448"/>
    </source>
</evidence>
<protein>
    <submittedName>
        <fullName evidence="13">Cadmium, cobalt and zinc/H(+)-K(+) antiporter</fullName>
    </submittedName>
</protein>
<feature type="region of interest" description="Disordered" evidence="9">
    <location>
        <begin position="1"/>
        <end position="20"/>
    </location>
</feature>
<dbReference type="InterPro" id="IPR002524">
    <property type="entry name" value="Cation_efflux"/>
</dbReference>
<comment type="similarity">
    <text evidence="2">Belongs to the cation diffusion facilitator (CDF) transporter (TC 2.A.4) family. SLC30A subfamily.</text>
</comment>
<dbReference type="GO" id="GO:0005385">
    <property type="term" value="F:zinc ion transmembrane transporter activity"/>
    <property type="evidence" value="ECO:0007669"/>
    <property type="project" value="TreeGrafter"/>
</dbReference>
<feature type="transmembrane region" description="Helical" evidence="10">
    <location>
        <begin position="167"/>
        <end position="185"/>
    </location>
</feature>
<keyword evidence="7" id="KW-0406">Ion transport</keyword>
<keyword evidence="14" id="KW-1185">Reference proteome</keyword>
<feature type="compositionally biased region" description="Basic residues" evidence="9">
    <location>
        <begin position="1"/>
        <end position="11"/>
    </location>
</feature>
<sequence length="308" mass="33516">MGHSHHGHHHHQQEGHAQGPGNTRNIGVALLLNLSFTLIEIVGGLLTNSLAILSDAVHDLGDSLALGMSYYAEKRAGQKLQDPNYTFGLRRLPLISAGLNGLILLLGSLWVVANAVPRLYAPEPVEAGGMMALAVLGVLVNGAAVLKLRGNRGVNSRVVALHLLEDALGWVAVLVGAVIIYYTGYYIIDPILSLLVAAYIFVGAFRNLREVYYLLVQRSPSEVEVGKIRQQLEGLEGVLQITDLHIWSLEGTHHILSLHALVAPDLSPEGQHALKREMRRLITAFGEFHSTIELDYNPDECGDHCPLP</sequence>
<dbReference type="OrthoDB" id="9809646at2"/>
<keyword evidence="5" id="KW-0862">Zinc</keyword>
<keyword evidence="8 10" id="KW-0472">Membrane</keyword>
<evidence type="ECO:0000256" key="9">
    <source>
        <dbReference type="SAM" id="MobiDB-lite"/>
    </source>
</evidence>
<keyword evidence="6 10" id="KW-1133">Transmembrane helix</keyword>
<feature type="transmembrane region" description="Helical" evidence="10">
    <location>
        <begin position="92"/>
        <end position="113"/>
    </location>
</feature>
<dbReference type="NCBIfam" id="TIGR01297">
    <property type="entry name" value="CDF"/>
    <property type="match status" value="1"/>
</dbReference>
<evidence type="ECO:0000259" key="11">
    <source>
        <dbReference type="Pfam" id="PF01545"/>
    </source>
</evidence>
<evidence type="ECO:0000256" key="8">
    <source>
        <dbReference type="ARBA" id="ARBA00023136"/>
    </source>
</evidence>
<dbReference type="PANTHER" id="PTHR11562:SF17">
    <property type="entry name" value="RE54080P-RELATED"/>
    <property type="match status" value="1"/>
</dbReference>
<evidence type="ECO:0000256" key="6">
    <source>
        <dbReference type="ARBA" id="ARBA00022989"/>
    </source>
</evidence>
<evidence type="ECO:0000256" key="10">
    <source>
        <dbReference type="SAM" id="Phobius"/>
    </source>
</evidence>
<dbReference type="AlphaFoldDB" id="M7N3V6"/>
<reference evidence="13 14" key="1">
    <citation type="journal article" date="2013" name="Genome Announc.">
        <title>Draft Genome Sequence of Cesiribacter andamanensis Strain AMV16T, Isolated from a Soil Sample from a Mud Volcano in the Andaman Islands, India.</title>
        <authorList>
            <person name="Shivaji S."/>
            <person name="Ara S."/>
            <person name="Begum Z."/>
            <person name="Srinivas T.N."/>
            <person name="Singh A."/>
            <person name="Kumar Pinnaka A."/>
        </authorList>
    </citation>
    <scope>NUCLEOTIDE SEQUENCE [LARGE SCALE GENOMIC DNA]</scope>
    <source>
        <strain evidence="13 14">AMV16</strain>
    </source>
</reference>
<proteinExistence type="inferred from homology"/>
<evidence type="ECO:0000259" key="12">
    <source>
        <dbReference type="Pfam" id="PF16916"/>
    </source>
</evidence>
<dbReference type="RefSeq" id="WP_009196352.1">
    <property type="nucleotide sequence ID" value="NZ_AODQ01000083.1"/>
</dbReference>
<dbReference type="InterPro" id="IPR058533">
    <property type="entry name" value="Cation_efflux_TM"/>
</dbReference>
<keyword evidence="5" id="KW-0864">Zinc transport</keyword>
<dbReference type="InterPro" id="IPR027469">
    <property type="entry name" value="Cation_efflux_TMD_sf"/>
</dbReference>
<dbReference type="SUPFAM" id="SSF161111">
    <property type="entry name" value="Cation efflux protein transmembrane domain-like"/>
    <property type="match status" value="1"/>
</dbReference>
<gene>
    <name evidence="13" type="primary">czcD</name>
    <name evidence="13" type="ORF">ADICEAN_02965</name>
</gene>
<comment type="caution">
    <text evidence="13">The sequence shown here is derived from an EMBL/GenBank/DDBJ whole genome shotgun (WGS) entry which is preliminary data.</text>
</comment>
<feature type="domain" description="Cation efflux protein cytoplasmic" evidence="12">
    <location>
        <begin position="220"/>
        <end position="294"/>
    </location>
</feature>
<dbReference type="PANTHER" id="PTHR11562">
    <property type="entry name" value="CATION EFFLUX PROTEIN/ ZINC TRANSPORTER"/>
    <property type="match status" value="1"/>
</dbReference>
<comment type="subcellular location">
    <subcellularLocation>
        <location evidence="1">Membrane</location>
        <topology evidence="1">Multi-pass membrane protein</topology>
    </subcellularLocation>
</comment>
<dbReference type="eggNOG" id="COG1230">
    <property type="taxonomic scope" value="Bacteria"/>
</dbReference>
<evidence type="ECO:0000313" key="14">
    <source>
        <dbReference type="Proteomes" id="UP000011910"/>
    </source>
</evidence>
<feature type="transmembrane region" description="Helical" evidence="10">
    <location>
        <begin position="125"/>
        <end position="146"/>
    </location>
</feature>
<dbReference type="Proteomes" id="UP000011910">
    <property type="component" value="Unassembled WGS sequence"/>
</dbReference>
<dbReference type="SUPFAM" id="SSF160240">
    <property type="entry name" value="Cation efflux protein cytoplasmic domain-like"/>
    <property type="match status" value="1"/>
</dbReference>
<dbReference type="Pfam" id="PF01545">
    <property type="entry name" value="Cation_efflux"/>
    <property type="match status" value="1"/>
</dbReference>
<dbReference type="Gene3D" id="1.20.1510.10">
    <property type="entry name" value="Cation efflux protein transmembrane domain"/>
    <property type="match status" value="1"/>
</dbReference>
<feature type="transmembrane region" description="Helical" evidence="10">
    <location>
        <begin position="191"/>
        <end position="208"/>
    </location>
</feature>
<evidence type="ECO:0000256" key="7">
    <source>
        <dbReference type="ARBA" id="ARBA00023065"/>
    </source>
</evidence>
<dbReference type="STRING" id="1279009.ADICEAN_02965"/>
<dbReference type="InterPro" id="IPR050681">
    <property type="entry name" value="CDF/SLC30A"/>
</dbReference>
<keyword evidence="4 10" id="KW-0812">Transmembrane</keyword>
<organism evidence="13 14">
    <name type="scientific">Cesiribacter andamanensis AMV16</name>
    <dbReference type="NCBI Taxonomy" id="1279009"/>
    <lineage>
        <taxon>Bacteria</taxon>
        <taxon>Pseudomonadati</taxon>
        <taxon>Bacteroidota</taxon>
        <taxon>Cytophagia</taxon>
        <taxon>Cytophagales</taxon>
        <taxon>Cesiribacteraceae</taxon>
        <taxon>Cesiribacter</taxon>
    </lineage>
</organism>
<evidence type="ECO:0000256" key="1">
    <source>
        <dbReference type="ARBA" id="ARBA00004141"/>
    </source>
</evidence>
<dbReference type="EMBL" id="AODQ01000083">
    <property type="protein sequence ID" value="EMR01896.1"/>
    <property type="molecule type" value="Genomic_DNA"/>
</dbReference>